<dbReference type="PANTHER" id="PTHR42034">
    <property type="entry name" value="CHROMOSOME 7, WHOLE GENOME SHOTGUN SEQUENCE-RELATED"/>
    <property type="match status" value="1"/>
</dbReference>
<protein>
    <submittedName>
        <fullName evidence="3">Uncharacterized protein</fullName>
    </submittedName>
</protein>
<proteinExistence type="inferred from homology"/>
<comment type="similarity">
    <text evidence="1">Belongs to the trichothecene O-acetyltransferase family.</text>
</comment>
<dbReference type="PANTHER" id="PTHR42034:SF1">
    <property type="entry name" value="CONDENSATION DOMAIN-CONTAINING PROTEIN"/>
    <property type="match status" value="1"/>
</dbReference>
<dbReference type="InterPro" id="IPR023213">
    <property type="entry name" value="CAT-like_dom_sf"/>
</dbReference>
<dbReference type="Gene3D" id="3.30.559.30">
    <property type="entry name" value="Nonribosomal peptide synthetase, condensation domain"/>
    <property type="match status" value="1"/>
</dbReference>
<organism evidence="3 4">
    <name type="scientific">Cladobotryum mycophilum</name>
    <dbReference type="NCBI Taxonomy" id="491253"/>
    <lineage>
        <taxon>Eukaryota</taxon>
        <taxon>Fungi</taxon>
        <taxon>Dikarya</taxon>
        <taxon>Ascomycota</taxon>
        <taxon>Pezizomycotina</taxon>
        <taxon>Sordariomycetes</taxon>
        <taxon>Hypocreomycetidae</taxon>
        <taxon>Hypocreales</taxon>
        <taxon>Hypocreaceae</taxon>
        <taxon>Cladobotryum</taxon>
    </lineage>
</organism>
<dbReference type="Gene3D" id="3.30.559.10">
    <property type="entry name" value="Chloramphenicol acetyltransferase-like domain"/>
    <property type="match status" value="1"/>
</dbReference>
<dbReference type="Proteomes" id="UP001338125">
    <property type="component" value="Unassembled WGS sequence"/>
</dbReference>
<name>A0ABR0SDZ1_9HYPO</name>
<dbReference type="InterPro" id="IPR009992">
    <property type="entry name" value="Tri3/Sat12/Sat16/Mac1"/>
</dbReference>
<evidence type="ECO:0000313" key="4">
    <source>
        <dbReference type="Proteomes" id="UP001338125"/>
    </source>
</evidence>
<keyword evidence="4" id="KW-1185">Reference proteome</keyword>
<dbReference type="EMBL" id="JAVFKD010000014">
    <property type="protein sequence ID" value="KAK5990015.1"/>
    <property type="molecule type" value="Genomic_DNA"/>
</dbReference>
<gene>
    <name evidence="3" type="ORF">PT974_08278</name>
</gene>
<evidence type="ECO:0000256" key="2">
    <source>
        <dbReference type="ARBA" id="ARBA00022679"/>
    </source>
</evidence>
<dbReference type="Pfam" id="PF07428">
    <property type="entry name" value="Tri3"/>
    <property type="match status" value="1"/>
</dbReference>
<reference evidence="3 4" key="1">
    <citation type="submission" date="2024-01" db="EMBL/GenBank/DDBJ databases">
        <title>Complete genome of Cladobotryum mycophilum ATHUM6906.</title>
        <authorList>
            <person name="Christinaki A.C."/>
            <person name="Myridakis A.I."/>
            <person name="Kouvelis V.N."/>
        </authorList>
    </citation>
    <scope>NUCLEOTIDE SEQUENCE [LARGE SCALE GENOMIC DNA]</scope>
    <source>
        <strain evidence="3 4">ATHUM6906</strain>
    </source>
</reference>
<accession>A0ABR0SDZ1</accession>
<evidence type="ECO:0000313" key="3">
    <source>
        <dbReference type="EMBL" id="KAK5990015.1"/>
    </source>
</evidence>
<keyword evidence="2" id="KW-0808">Transferase</keyword>
<comment type="caution">
    <text evidence="3">The sequence shown here is derived from an EMBL/GenBank/DDBJ whole genome shotgun (WGS) entry which is preliminary data.</text>
</comment>
<evidence type="ECO:0000256" key="1">
    <source>
        <dbReference type="ARBA" id="ARBA00006439"/>
    </source>
</evidence>
<sequence length="510" mass="55657">MSSRPTFHPWTKSATLPSTYTRTLTAAEFMLSMLNEYALGHNCPYLGATVSVQRAEGSSAAAAFSVEELTSKVTRAFVQTRWTYPIVASQLDGSKQIVYKVEDEAQVAQWAERTVQTVQSGGGWLGLQEKISQQDALPSKDGDCALLYLVVSPDEASKSQITKFDLLLHMHHSLADGTSLRSLMNDLLHSLAKPSLSTSYTWGEEVERLSPAALDVAILSDEVAKSISELPKEIPLPPLEKVQSPRAGTGLVTHTFKSDGFLNRLLALARTNSVKLTAFLQASLVLTAFNEAQSASSIEACTVLSAFDLRARNLVEPWNQRDKFIGVAVGLDMTQIPIALLSDASTDRLWALARHCQEHWDAVAGQQNIAAAGELRKAASGFILKSVLAEVNAPPSKTNLNLNYVSDPAGSAQLDGVYAFENDAQSKLVLDHYQLITDDSTSKLQVPIPPKTRIKLSERPANPNCNRSCRSHSWNDELTLSVSFNLGQHAKEEVQAFLGKWIQALEALVQ</sequence>